<keyword evidence="1" id="KW-0175">Coiled coil</keyword>
<dbReference type="Proteomes" id="UP001383192">
    <property type="component" value="Unassembled WGS sequence"/>
</dbReference>
<dbReference type="EMBL" id="JAYKXP010000114">
    <property type="protein sequence ID" value="KAK7025479.1"/>
    <property type="molecule type" value="Genomic_DNA"/>
</dbReference>
<evidence type="ECO:0000313" key="3">
    <source>
        <dbReference type="EMBL" id="KAK7025479.1"/>
    </source>
</evidence>
<proteinExistence type="predicted"/>
<sequence length="237" mass="26767">MSTTSGSTEDFLFKLNTMNTMLDSMKAIQDSMKTIITDKDEEIAELSKRILDLEQELVEHRSEQARLTELLEPLATLKENILQKEAENEELRSQIKEAQVQSTEFDTKKKRFIEKLVGALGEEYPDSLSQMPFLSQSMSPVMRRSATMPSSTGKRTLKENRTPTKSKKLKKEGASPLLNRSETFKSYVPTETPSQRLGLSPPFRRVAYAYTLSPVPDSEDERQDETASGVDQLGGDH</sequence>
<dbReference type="AlphaFoldDB" id="A0AAW0BGI0"/>
<name>A0AAW0BGI0_9AGAR</name>
<keyword evidence="4" id="KW-1185">Reference proteome</keyword>
<evidence type="ECO:0000313" key="4">
    <source>
        <dbReference type="Proteomes" id="UP001383192"/>
    </source>
</evidence>
<protein>
    <submittedName>
        <fullName evidence="3">Uncharacterized protein</fullName>
    </submittedName>
</protein>
<feature type="region of interest" description="Disordered" evidence="2">
    <location>
        <begin position="138"/>
        <end position="237"/>
    </location>
</feature>
<organism evidence="3 4">
    <name type="scientific">Paramarasmius palmivorus</name>
    <dbReference type="NCBI Taxonomy" id="297713"/>
    <lineage>
        <taxon>Eukaryota</taxon>
        <taxon>Fungi</taxon>
        <taxon>Dikarya</taxon>
        <taxon>Basidiomycota</taxon>
        <taxon>Agaricomycotina</taxon>
        <taxon>Agaricomycetes</taxon>
        <taxon>Agaricomycetidae</taxon>
        <taxon>Agaricales</taxon>
        <taxon>Marasmiineae</taxon>
        <taxon>Marasmiaceae</taxon>
        <taxon>Paramarasmius</taxon>
    </lineage>
</organism>
<evidence type="ECO:0000256" key="2">
    <source>
        <dbReference type="SAM" id="MobiDB-lite"/>
    </source>
</evidence>
<feature type="coiled-coil region" evidence="1">
    <location>
        <begin position="36"/>
        <end position="108"/>
    </location>
</feature>
<gene>
    <name evidence="3" type="ORF">VNI00_016008</name>
</gene>
<accession>A0AAW0BGI0</accession>
<reference evidence="3 4" key="1">
    <citation type="submission" date="2024-01" db="EMBL/GenBank/DDBJ databases">
        <title>A draft genome for a cacao thread blight-causing isolate of Paramarasmius palmivorus.</title>
        <authorList>
            <person name="Baruah I.K."/>
            <person name="Bukari Y."/>
            <person name="Amoako-Attah I."/>
            <person name="Meinhardt L.W."/>
            <person name="Bailey B.A."/>
            <person name="Cohen S.P."/>
        </authorList>
    </citation>
    <scope>NUCLEOTIDE SEQUENCE [LARGE SCALE GENOMIC DNA]</scope>
    <source>
        <strain evidence="3 4">GH-12</strain>
    </source>
</reference>
<evidence type="ECO:0000256" key="1">
    <source>
        <dbReference type="SAM" id="Coils"/>
    </source>
</evidence>
<comment type="caution">
    <text evidence="3">The sequence shown here is derived from an EMBL/GenBank/DDBJ whole genome shotgun (WGS) entry which is preliminary data.</text>
</comment>